<organism evidence="2 3">
    <name type="scientific">Aldrovandia affinis</name>
    <dbReference type="NCBI Taxonomy" id="143900"/>
    <lineage>
        <taxon>Eukaryota</taxon>
        <taxon>Metazoa</taxon>
        <taxon>Chordata</taxon>
        <taxon>Craniata</taxon>
        <taxon>Vertebrata</taxon>
        <taxon>Euteleostomi</taxon>
        <taxon>Actinopterygii</taxon>
        <taxon>Neopterygii</taxon>
        <taxon>Teleostei</taxon>
        <taxon>Notacanthiformes</taxon>
        <taxon>Halosauridae</taxon>
        <taxon>Aldrovandia</taxon>
    </lineage>
</organism>
<gene>
    <name evidence="2" type="ORF">AAFF_G00214170</name>
</gene>
<protein>
    <submittedName>
        <fullName evidence="2">Uncharacterized protein</fullName>
    </submittedName>
</protein>
<comment type="caution">
    <text evidence="2">The sequence shown here is derived from an EMBL/GenBank/DDBJ whole genome shotgun (WGS) entry which is preliminary data.</text>
</comment>
<reference evidence="2" key="1">
    <citation type="journal article" date="2023" name="Science">
        <title>Genome structures resolve the early diversification of teleost fishes.</title>
        <authorList>
            <person name="Parey E."/>
            <person name="Louis A."/>
            <person name="Montfort J."/>
            <person name="Bouchez O."/>
            <person name="Roques C."/>
            <person name="Iampietro C."/>
            <person name="Lluch J."/>
            <person name="Castinel A."/>
            <person name="Donnadieu C."/>
            <person name="Desvignes T."/>
            <person name="Floi Bucao C."/>
            <person name="Jouanno E."/>
            <person name="Wen M."/>
            <person name="Mejri S."/>
            <person name="Dirks R."/>
            <person name="Jansen H."/>
            <person name="Henkel C."/>
            <person name="Chen W.J."/>
            <person name="Zahm M."/>
            <person name="Cabau C."/>
            <person name="Klopp C."/>
            <person name="Thompson A.W."/>
            <person name="Robinson-Rechavi M."/>
            <person name="Braasch I."/>
            <person name="Lecointre G."/>
            <person name="Bobe J."/>
            <person name="Postlethwait J.H."/>
            <person name="Berthelot C."/>
            <person name="Roest Crollius H."/>
            <person name="Guiguen Y."/>
        </authorList>
    </citation>
    <scope>NUCLEOTIDE SEQUENCE</scope>
    <source>
        <strain evidence="2">NC1722</strain>
    </source>
</reference>
<keyword evidence="3" id="KW-1185">Reference proteome</keyword>
<sequence>MAGAGLGVVQEATGGEGLIRTEDLRPATGRVQNGSVSGCGAAHLGSVIDWLREPRADSQSAATARAAQTGLLLQSAVVKAWTGVAGPRAIRHDVWALPWDDGHSAGSETLNPQDLRSPRAKHHRPKYPIALGLRVQGRRCGSERPQPGIPARKVPNSPF</sequence>
<dbReference type="Proteomes" id="UP001221898">
    <property type="component" value="Unassembled WGS sequence"/>
</dbReference>
<evidence type="ECO:0000313" key="2">
    <source>
        <dbReference type="EMBL" id="KAJ8383847.1"/>
    </source>
</evidence>
<evidence type="ECO:0000313" key="3">
    <source>
        <dbReference type="Proteomes" id="UP001221898"/>
    </source>
</evidence>
<feature type="region of interest" description="Disordered" evidence="1">
    <location>
        <begin position="104"/>
        <end position="159"/>
    </location>
</feature>
<dbReference type="AlphaFoldDB" id="A0AAD7W4V4"/>
<proteinExistence type="predicted"/>
<dbReference type="EMBL" id="JAINUG010000284">
    <property type="protein sequence ID" value="KAJ8383847.1"/>
    <property type="molecule type" value="Genomic_DNA"/>
</dbReference>
<evidence type="ECO:0000256" key="1">
    <source>
        <dbReference type="SAM" id="MobiDB-lite"/>
    </source>
</evidence>
<accession>A0AAD7W4V4</accession>
<name>A0AAD7W4V4_9TELE</name>